<dbReference type="SUPFAM" id="SSF53335">
    <property type="entry name" value="S-adenosyl-L-methionine-dependent methyltransferases"/>
    <property type="match status" value="2"/>
</dbReference>
<evidence type="ECO:0000256" key="7">
    <source>
        <dbReference type="ARBA" id="ARBA00023163"/>
    </source>
</evidence>
<dbReference type="OrthoDB" id="161570at2759"/>
<evidence type="ECO:0000256" key="5">
    <source>
        <dbReference type="ARBA" id="ARBA00022833"/>
    </source>
</evidence>
<dbReference type="GO" id="GO:0003677">
    <property type="term" value="F:DNA binding"/>
    <property type="evidence" value="ECO:0007669"/>
    <property type="project" value="InterPro"/>
</dbReference>
<dbReference type="GO" id="GO:0005634">
    <property type="term" value="C:nucleus"/>
    <property type="evidence" value="ECO:0007669"/>
    <property type="project" value="UniProtKB-SubCell"/>
</dbReference>
<dbReference type="SMART" id="SM00291">
    <property type="entry name" value="ZnF_ZZ"/>
    <property type="match status" value="2"/>
</dbReference>
<keyword evidence="2" id="KW-0479">Metal-binding</keyword>
<dbReference type="GO" id="GO:0008270">
    <property type="term" value="F:zinc ion binding"/>
    <property type="evidence" value="ECO:0007669"/>
    <property type="project" value="UniProtKB-KW"/>
</dbReference>
<dbReference type="Gene3D" id="3.30.40.10">
    <property type="entry name" value="Zinc/RING finger domain, C3HC4 (zinc finger)"/>
    <property type="match status" value="1"/>
</dbReference>
<feature type="compositionally biased region" description="Basic and acidic residues" evidence="9">
    <location>
        <begin position="768"/>
        <end position="796"/>
    </location>
</feature>
<sequence length="2004" mass="228806">MDPVEDSLSTRASHIRSPPHSSASVLTDHSSHVPYSSEEFRSPDKTRLEGINADKRSQSTLDGTFLPLIRPQPQSVDKEKEGDDDDHDKKTKVSDSKSEDVTRDNVNPLLLPPVIDNDDDNLNVNDNLIDNHDLDDDVISLSSPHSDASGLAGWQSKEGCFLDDAGSLSSLDGDSLTSPPDYELDFCMDCSCTDQNSPFCPAGLCNVCREFWIRETTAFGKRLLSRIDKPLPPQKRRGRPPKARQMSLVHQAGNIMKHDASESPYLEQEDRQKTDHGFRPNEYDLSYQQQVQILNINGHWYRGVLHEMRGSKVKVVYKHWQDQMEWVIMGSRRLKTIIEEEDDTDADLIPLDTRVLNTPTQSTPHSQGPDSSQQYQQQHQQQPGDDLATLCAKAAKTTRKHDDYVSATHDRDPEQLFNDCQVLLTRRMAKQLVDEHGFRANAHGYRYNRAMAVASGKRKVEYLAYLRQMENDKVRVWYPTLQTSEWIPVGSRRMRLLVAEEEAALTTLDVVPPPAGAVDTGGEQEDDESSGAPVVVPKKRGRGRPRKTQPQLSPLPPVEATPHYSPEEQPKEKPKIISRADKPCYLTTGAFATRHAMRQLQDEHGFVPNPYGYTYDLAVEVLNTRTARKKFWDRGHLVEMRPGQVKVRYDGWSEVYDEWIKVGSRRIRTLEDASHTDGTTDPQSSMALSPLSTAVTTTPANTARQSGPEMSAINELLIMEKNPELSKRSGDKGKHRVLGPDDYLRLGYLVDMEAEILQKKKRGRPKKKVEAKATRAYESDARAEQRDDVKDPDYTDRPPPPKRSKTLAKKMASKRRRPKVEISADVCTPEAMAGQFPNLAAALVRRQTKVSKDYVPSREFPGNVYGYDYMLHVQVLHLDKKWYEGRLVHLRGNRVRIHFCGWLDAFDEYVMMGSPRIQVIENDHTVECLEPGYCERYEALVAQGFFEPAQPAEPKKKRRRRVIADEDDVQIEYHKELSDTSDVEEIDAWKVYCNQCKVVIRQFRYYCTYCETPSEGHDYESFELCLKCFDQNFPFMHEHPRSGFAVQSVIDSAIGPMPIKGELVTVWEEDMIGDLPEEKTTSENAPHEEEGLPAKAQDRPAHPMEASQVFDGNQAIQTADEGYAVLKRWQRRKVCAFCNDDDDTSDELGAFIGPFVIATFNKNGIECKRQFWAHDACARYSPEVFCTPEGKWYNVTLALRRGRGNRCYVCKEKGATIGCFDARCTKSFHLPCAQKPVSYFQNGVIFWCPTHEAYYNKKDTYVNIFKCDGCKKEMGEETWFSCVPCAAAYFSSFDLCAECFDTFPTEHAHSANEFEETSFLMIKEMEAQKARESVQTKEKATPRKRPLFPRRSRMAGAACCYCGTQDADEWRKGYDGGVVMCRPCFEVALQVDNNDGASQAWLDAFDGNNPDRYMASIEDYTHKPYLTRDALSASKFSSKATADLRLATYEPQPHQLFSLVFDSTYFDIPGRAPRWATHSGTDYHGTWLPQTVRRAILKYTSQDERILANFLGRGTDAIECFLLQRRCCGLDINPAAVALAQRNCCFEIPPGLTSAEYRPIIAQADSRHLEGPLFIDDSFHHILSHPPYKDCVAYSTHLEGDLSRYTNIEDFKNEYIHVVRESWRLLHMGRRLTLGIGDNREHCFYVPVSFHLMRQYIDEGFELEELIVKRQRYCSAFGLGTYLCVQYDFLVFTHEFIATFRKVPKELTDRMLSYTNTDCTDHVRLNRSIRGVPSSAITRKSVVMGTVWVFRPNATYRFENLCVSRMVQRFGRDDTNWELIEIEFVSEEKMRQAALLELQQTEQEKQLMTDGKKKGKEQEVLSEYEQQRLKRIKENTRTLLELGLISGLSEESDDVVHYETMMTKSSTPEGRLGLIVVNHLPCLSPSQIGLYRETLVKIAREATQTLAPHGMLVIGTKDVRSCTGKLWPMSLLVLEDIERVVDRRIMKLKEMVVAVPDGYSKMRNKDDERQKAHEETQDESDDPVDIVDEHLPIVHAIYLIFQKL</sequence>
<feature type="region of interest" description="Disordered" evidence="9">
    <location>
        <begin position="760"/>
        <end position="816"/>
    </location>
</feature>
<comment type="caution">
    <text evidence="11">The sequence shown here is derived from an EMBL/GenBank/DDBJ whole genome shotgun (WGS) entry which is preliminary data.</text>
</comment>
<dbReference type="PANTHER" id="PTHR45888:SF5">
    <property type="entry name" value="D4, ISOFORM A"/>
    <property type="match status" value="1"/>
</dbReference>
<feature type="domain" description="PHD-type" evidence="10">
    <location>
        <begin position="1132"/>
        <end position="1252"/>
    </location>
</feature>
<dbReference type="STRING" id="13706.A0A1X2H3M7"/>
<feature type="compositionally biased region" description="Low complexity" evidence="9">
    <location>
        <begin position="366"/>
        <end position="385"/>
    </location>
</feature>
<dbReference type="Gene3D" id="3.40.50.150">
    <property type="entry name" value="Vaccinia Virus protein VP39"/>
    <property type="match status" value="2"/>
</dbReference>
<evidence type="ECO:0000256" key="4">
    <source>
        <dbReference type="ARBA" id="ARBA00022771"/>
    </source>
</evidence>
<dbReference type="Gene3D" id="2.30.30.140">
    <property type="match status" value="3"/>
</dbReference>
<dbReference type="InterPro" id="IPR029063">
    <property type="entry name" value="SAM-dependent_MTases_sf"/>
</dbReference>
<dbReference type="OMA" id="PIVHAIY"/>
<dbReference type="InterPro" id="IPR001965">
    <property type="entry name" value="Znf_PHD"/>
</dbReference>
<feature type="compositionally biased region" description="Basic and acidic residues" evidence="9">
    <location>
        <begin position="38"/>
        <end position="57"/>
    </location>
</feature>
<proteinExistence type="predicted"/>
<dbReference type="Gene3D" id="3.30.60.90">
    <property type="match status" value="2"/>
</dbReference>
<comment type="subcellular location">
    <subcellularLocation>
        <location evidence="1">Nucleus</location>
    </subcellularLocation>
</comment>
<name>A0A1X2H3M7_SYNRA</name>
<evidence type="ECO:0000256" key="9">
    <source>
        <dbReference type="SAM" id="MobiDB-lite"/>
    </source>
</evidence>
<dbReference type="Pfam" id="PF13771">
    <property type="entry name" value="zf-HC5HC2H"/>
    <property type="match status" value="1"/>
</dbReference>
<organism evidence="11 12">
    <name type="scientific">Syncephalastrum racemosum</name>
    <name type="common">Filamentous fungus</name>
    <dbReference type="NCBI Taxonomy" id="13706"/>
    <lineage>
        <taxon>Eukaryota</taxon>
        <taxon>Fungi</taxon>
        <taxon>Fungi incertae sedis</taxon>
        <taxon>Mucoromycota</taxon>
        <taxon>Mucoromycotina</taxon>
        <taxon>Mucoromycetes</taxon>
        <taxon>Mucorales</taxon>
        <taxon>Syncephalastraceae</taxon>
        <taxon>Syncephalastrum</taxon>
    </lineage>
</organism>
<feature type="region of interest" description="Disordered" evidence="9">
    <location>
        <begin position="1959"/>
        <end position="1984"/>
    </location>
</feature>
<dbReference type="InterPro" id="IPR043145">
    <property type="entry name" value="Znf_ZZ_sf"/>
</dbReference>
<feature type="compositionally biased region" description="Basic and acidic residues" evidence="9">
    <location>
        <begin position="76"/>
        <end position="103"/>
    </location>
</feature>
<feature type="compositionally biased region" description="Low complexity" evidence="9">
    <location>
        <begin position="104"/>
        <end position="115"/>
    </location>
</feature>
<feature type="region of interest" description="Disordered" evidence="9">
    <location>
        <begin position="1077"/>
        <end position="1103"/>
    </location>
</feature>
<feature type="compositionally biased region" description="Basic and acidic residues" evidence="9">
    <location>
        <begin position="268"/>
        <end position="280"/>
    </location>
</feature>
<dbReference type="SMART" id="SM00249">
    <property type="entry name" value="PHD"/>
    <property type="match status" value="1"/>
</dbReference>
<feature type="region of interest" description="Disordered" evidence="9">
    <location>
        <begin position="1"/>
        <end position="118"/>
    </location>
</feature>
<feature type="compositionally biased region" description="Basic residues" evidence="9">
    <location>
        <begin position="537"/>
        <end position="547"/>
    </location>
</feature>
<keyword evidence="4" id="KW-0863">Zinc-finger</keyword>
<protein>
    <recommendedName>
        <fullName evidence="10">PHD-type domain-containing protein</fullName>
    </recommendedName>
</protein>
<dbReference type="InterPro" id="IPR017956">
    <property type="entry name" value="AT_hook_DNA-bd_motif"/>
</dbReference>
<feature type="region of interest" description="Disordered" evidence="9">
    <location>
        <begin position="509"/>
        <end position="578"/>
    </location>
</feature>
<evidence type="ECO:0000259" key="10">
    <source>
        <dbReference type="PROSITE" id="PS51805"/>
    </source>
</evidence>
<keyword evidence="6" id="KW-0805">Transcription regulation</keyword>
<dbReference type="PANTHER" id="PTHR45888">
    <property type="entry name" value="HL01030P-RELATED"/>
    <property type="match status" value="1"/>
</dbReference>
<evidence type="ECO:0000256" key="6">
    <source>
        <dbReference type="ARBA" id="ARBA00023015"/>
    </source>
</evidence>
<dbReference type="SMART" id="SM00384">
    <property type="entry name" value="AT_hook"/>
    <property type="match status" value="3"/>
</dbReference>
<feature type="compositionally biased region" description="Polar residues" evidence="9">
    <location>
        <begin position="356"/>
        <end position="365"/>
    </location>
</feature>
<dbReference type="CDD" id="cd15571">
    <property type="entry name" value="ePHD"/>
    <property type="match status" value="1"/>
</dbReference>
<evidence type="ECO:0000256" key="3">
    <source>
        <dbReference type="ARBA" id="ARBA00022737"/>
    </source>
</evidence>
<dbReference type="EMBL" id="MCGN01000009">
    <property type="protein sequence ID" value="ORY92997.1"/>
    <property type="molecule type" value="Genomic_DNA"/>
</dbReference>
<evidence type="ECO:0000256" key="1">
    <source>
        <dbReference type="ARBA" id="ARBA00004123"/>
    </source>
</evidence>
<feature type="compositionally biased region" description="Basic residues" evidence="9">
    <location>
        <begin position="800"/>
        <end position="816"/>
    </location>
</feature>
<keyword evidence="5" id="KW-0862">Zinc</keyword>
<evidence type="ECO:0000313" key="11">
    <source>
        <dbReference type="EMBL" id="ORY92997.1"/>
    </source>
</evidence>
<dbReference type="Proteomes" id="UP000242180">
    <property type="component" value="Unassembled WGS sequence"/>
</dbReference>
<reference evidence="11 12" key="1">
    <citation type="submission" date="2016-07" db="EMBL/GenBank/DDBJ databases">
        <title>Pervasive Adenine N6-methylation of Active Genes in Fungi.</title>
        <authorList>
            <consortium name="DOE Joint Genome Institute"/>
            <person name="Mondo S.J."/>
            <person name="Dannebaum R.O."/>
            <person name="Kuo R.C."/>
            <person name="Labutti K."/>
            <person name="Haridas S."/>
            <person name="Kuo A."/>
            <person name="Salamov A."/>
            <person name="Ahrendt S.R."/>
            <person name="Lipzen A."/>
            <person name="Sullivan W."/>
            <person name="Andreopoulos W.B."/>
            <person name="Clum A."/>
            <person name="Lindquist E."/>
            <person name="Daum C."/>
            <person name="Ramamoorthy G.K."/>
            <person name="Gryganskyi A."/>
            <person name="Culley D."/>
            <person name="Magnuson J.K."/>
            <person name="James T.Y."/>
            <person name="O'Malley M.A."/>
            <person name="Stajich J.E."/>
            <person name="Spatafora J.W."/>
            <person name="Visel A."/>
            <person name="Grigoriev I.V."/>
        </authorList>
    </citation>
    <scope>NUCLEOTIDE SEQUENCE [LARGE SCALE GENOMIC DNA]</scope>
    <source>
        <strain evidence="11 12">NRRL 2496</strain>
    </source>
</reference>
<feature type="compositionally biased region" description="Polar residues" evidence="9">
    <location>
        <begin position="19"/>
        <end position="28"/>
    </location>
</feature>
<dbReference type="InterPro" id="IPR013083">
    <property type="entry name" value="Znf_RING/FYVE/PHD"/>
</dbReference>
<feature type="region of interest" description="Disordered" evidence="9">
    <location>
        <begin position="356"/>
        <end position="385"/>
    </location>
</feature>
<feature type="compositionally biased region" description="Basic and acidic residues" evidence="9">
    <location>
        <begin position="1963"/>
        <end position="1975"/>
    </location>
</feature>
<accession>A0A1X2H3M7</accession>
<keyword evidence="3" id="KW-0677">Repeat</keyword>
<dbReference type="PROSITE" id="PS51805">
    <property type="entry name" value="EPHD"/>
    <property type="match status" value="1"/>
</dbReference>
<evidence type="ECO:0000313" key="12">
    <source>
        <dbReference type="Proteomes" id="UP000242180"/>
    </source>
</evidence>
<feature type="compositionally biased region" description="Basic and acidic residues" evidence="9">
    <location>
        <begin position="1077"/>
        <end position="1102"/>
    </location>
</feature>
<dbReference type="InterPro" id="IPR034732">
    <property type="entry name" value="EPHD"/>
</dbReference>
<feature type="region of interest" description="Disordered" evidence="9">
    <location>
        <begin position="259"/>
        <end position="280"/>
    </location>
</feature>
<dbReference type="InParanoid" id="A0A1X2H3M7"/>
<gene>
    <name evidence="11" type="ORF">BCR43DRAFT_496172</name>
</gene>
<dbReference type="InterPro" id="IPR000433">
    <property type="entry name" value="Znf_ZZ"/>
</dbReference>
<evidence type="ECO:0000256" key="8">
    <source>
        <dbReference type="ARBA" id="ARBA00023242"/>
    </source>
</evidence>
<keyword evidence="7" id="KW-0804">Transcription</keyword>
<dbReference type="SUPFAM" id="SSF63748">
    <property type="entry name" value="Tudor/PWWP/MBT"/>
    <property type="match status" value="1"/>
</dbReference>
<feature type="compositionally biased region" description="Basic and acidic residues" evidence="9">
    <location>
        <begin position="565"/>
        <end position="578"/>
    </location>
</feature>
<dbReference type="SUPFAM" id="SSF57850">
    <property type="entry name" value="RING/U-box"/>
    <property type="match status" value="2"/>
</dbReference>
<evidence type="ECO:0000256" key="2">
    <source>
        <dbReference type="ARBA" id="ARBA00022723"/>
    </source>
</evidence>
<keyword evidence="8" id="KW-0539">Nucleus</keyword>
<keyword evidence="12" id="KW-1185">Reference proteome</keyword>